<dbReference type="Proteomes" id="UP000265618">
    <property type="component" value="Unassembled WGS sequence"/>
</dbReference>
<feature type="non-terminal residue" evidence="1">
    <location>
        <position position="1"/>
    </location>
</feature>
<evidence type="ECO:0000313" key="1">
    <source>
        <dbReference type="EMBL" id="GIQ80636.1"/>
    </source>
</evidence>
<proteinExistence type="predicted"/>
<protein>
    <submittedName>
        <fullName evidence="1">Uncharacterized protein</fullName>
    </submittedName>
</protein>
<organism evidence="1 2">
    <name type="scientific">Kipferlia bialata</name>
    <dbReference type="NCBI Taxonomy" id="797122"/>
    <lineage>
        <taxon>Eukaryota</taxon>
        <taxon>Metamonada</taxon>
        <taxon>Carpediemonas-like organisms</taxon>
        <taxon>Kipferlia</taxon>
    </lineage>
</organism>
<reference evidence="1 2" key="1">
    <citation type="journal article" date="2018" name="PLoS ONE">
        <title>The draft genome of Kipferlia bialata reveals reductive genome evolution in fornicate parasites.</title>
        <authorList>
            <person name="Tanifuji G."/>
            <person name="Takabayashi S."/>
            <person name="Kume K."/>
            <person name="Takagi M."/>
            <person name="Nakayama T."/>
            <person name="Kamikawa R."/>
            <person name="Inagaki Y."/>
            <person name="Hashimoto T."/>
        </authorList>
    </citation>
    <scope>NUCLEOTIDE SEQUENCE [LARGE SCALE GENOMIC DNA]</scope>
    <source>
        <strain evidence="1">NY0173</strain>
    </source>
</reference>
<dbReference type="EMBL" id="BDIP01000210">
    <property type="protein sequence ID" value="GIQ80636.1"/>
    <property type="molecule type" value="Genomic_DNA"/>
</dbReference>
<sequence length="187" mass="20620">MQRRCLQPHRPECVSFAKTSCKDQYRESNSFFSVGQVKGQDRALSFQLRFPPCVMQRNHKHHAPPPDPRTASALPSLPKLLPTSMGTQARNVQVPSARVGLPRGTTVSRRASVSSTIGTVGVGLKRGVAADGRPLHPRQPRGLTRGRLLGAINHDARKGAKVLWELTRKIEMKMRRLSSTLSVDSKA</sequence>
<keyword evidence="2" id="KW-1185">Reference proteome</keyword>
<dbReference type="AlphaFoldDB" id="A0A9K3GFY8"/>
<gene>
    <name evidence="1" type="ORF">KIPB_001465</name>
</gene>
<evidence type="ECO:0000313" key="2">
    <source>
        <dbReference type="Proteomes" id="UP000265618"/>
    </source>
</evidence>
<accession>A0A9K3GFY8</accession>
<name>A0A9K3GFY8_9EUKA</name>
<comment type="caution">
    <text evidence="1">The sequence shown here is derived from an EMBL/GenBank/DDBJ whole genome shotgun (WGS) entry which is preliminary data.</text>
</comment>